<dbReference type="Proteomes" id="UP000277928">
    <property type="component" value="Unassembled WGS sequence"/>
</dbReference>
<dbReference type="EMBL" id="UYRX01000240">
    <property type="protein sequence ID" value="VDK78278.1"/>
    <property type="molecule type" value="Genomic_DNA"/>
</dbReference>
<dbReference type="OrthoDB" id="10350289at2759"/>
<evidence type="ECO:0000313" key="2">
    <source>
        <dbReference type="Proteomes" id="UP000277928"/>
    </source>
</evidence>
<gene>
    <name evidence="1" type="ORF">NLS_LOCUS4020</name>
</gene>
<organism evidence="1 2">
    <name type="scientific">Litomosoides sigmodontis</name>
    <name type="common">Filarial nematode worm</name>
    <dbReference type="NCBI Taxonomy" id="42156"/>
    <lineage>
        <taxon>Eukaryota</taxon>
        <taxon>Metazoa</taxon>
        <taxon>Ecdysozoa</taxon>
        <taxon>Nematoda</taxon>
        <taxon>Chromadorea</taxon>
        <taxon>Rhabditida</taxon>
        <taxon>Spirurina</taxon>
        <taxon>Spiruromorpha</taxon>
        <taxon>Filarioidea</taxon>
        <taxon>Onchocercidae</taxon>
        <taxon>Litomosoides</taxon>
    </lineage>
</organism>
<sequence>MESAKLLFSLQLFTNNDKFIGSADIKLSAQLDVNVFCTSENPPIHNLIFGSEKTVALNHAESQLSLQTARALPSGSGLIPALRSVKCILSWQLPKQRQTWDTVESAKLLIFIRIYTETGKLLAKDITKYIVKPSMDYICTLDDVPTHQIFLISEKLRFQSKANSPIRRLTSEKEMAHARTIPITVTKVGSSSGISAAEECADSEIVWKTGVICCVTVMSFLIFKNQ</sequence>
<proteinExistence type="predicted"/>
<accession>A0A3P6UGS4</accession>
<keyword evidence="2" id="KW-1185">Reference proteome</keyword>
<name>A0A3P6UGS4_LITSI</name>
<dbReference type="AlphaFoldDB" id="A0A3P6UGS4"/>
<reference evidence="1 2" key="1">
    <citation type="submission" date="2018-08" db="EMBL/GenBank/DDBJ databases">
        <authorList>
            <person name="Laetsch R D."/>
            <person name="Stevens L."/>
            <person name="Kumar S."/>
            <person name="Blaxter L. M."/>
        </authorList>
    </citation>
    <scope>NUCLEOTIDE SEQUENCE [LARGE SCALE GENOMIC DNA]</scope>
</reference>
<evidence type="ECO:0000313" key="1">
    <source>
        <dbReference type="EMBL" id="VDK78278.1"/>
    </source>
</evidence>
<protein>
    <submittedName>
        <fullName evidence="1">Uncharacterized protein</fullName>
    </submittedName>
</protein>
<dbReference type="OMA" id="ECADSEI"/>